<accession>A0A645I8S5</accession>
<dbReference type="AlphaFoldDB" id="A0A645I8S5"/>
<protein>
    <submittedName>
        <fullName evidence="2">Uncharacterized protein</fullName>
    </submittedName>
</protein>
<comment type="caution">
    <text evidence="2">The sequence shown here is derived from an EMBL/GenBank/DDBJ whole genome shotgun (WGS) entry which is preliminary data.</text>
</comment>
<proteinExistence type="predicted"/>
<feature type="region of interest" description="Disordered" evidence="1">
    <location>
        <begin position="29"/>
        <end position="78"/>
    </location>
</feature>
<reference evidence="2" key="1">
    <citation type="submission" date="2019-08" db="EMBL/GenBank/DDBJ databases">
        <authorList>
            <person name="Kucharzyk K."/>
            <person name="Murdoch R.W."/>
            <person name="Higgins S."/>
            <person name="Loffler F."/>
        </authorList>
    </citation>
    <scope>NUCLEOTIDE SEQUENCE</scope>
</reference>
<sequence length="78" mass="9074">MWKQTIQTKIAQQADDKHAVAQNWRHSLCTQRGGQHLHQRDQQHDPGGKSERKRQQAIRGLLPQYAKKRANERGGPRQ</sequence>
<organism evidence="2">
    <name type="scientific">bioreactor metagenome</name>
    <dbReference type="NCBI Taxonomy" id="1076179"/>
    <lineage>
        <taxon>unclassified sequences</taxon>
        <taxon>metagenomes</taxon>
        <taxon>ecological metagenomes</taxon>
    </lineage>
</organism>
<feature type="compositionally biased region" description="Basic and acidic residues" evidence="1">
    <location>
        <begin position="38"/>
        <end position="54"/>
    </location>
</feature>
<name>A0A645I8S5_9ZZZZ</name>
<gene>
    <name evidence="2" type="ORF">SDC9_194408</name>
</gene>
<evidence type="ECO:0000313" key="2">
    <source>
        <dbReference type="EMBL" id="MPN46809.1"/>
    </source>
</evidence>
<evidence type="ECO:0000256" key="1">
    <source>
        <dbReference type="SAM" id="MobiDB-lite"/>
    </source>
</evidence>
<feature type="compositionally biased region" description="Basic and acidic residues" evidence="1">
    <location>
        <begin position="69"/>
        <end position="78"/>
    </location>
</feature>
<dbReference type="EMBL" id="VSSQ01107782">
    <property type="protein sequence ID" value="MPN46809.1"/>
    <property type="molecule type" value="Genomic_DNA"/>
</dbReference>